<proteinExistence type="predicted"/>
<reference evidence="1" key="1">
    <citation type="journal article" date="2015" name="Nature">
        <title>Complex archaea that bridge the gap between prokaryotes and eukaryotes.</title>
        <authorList>
            <person name="Spang A."/>
            <person name="Saw J.H."/>
            <person name="Jorgensen S.L."/>
            <person name="Zaremba-Niedzwiedzka K."/>
            <person name="Martijn J."/>
            <person name="Lind A.E."/>
            <person name="van Eijk R."/>
            <person name="Schleper C."/>
            <person name="Guy L."/>
            <person name="Ettema T.J."/>
        </authorList>
    </citation>
    <scope>NUCLEOTIDE SEQUENCE</scope>
</reference>
<organism evidence="1">
    <name type="scientific">marine sediment metagenome</name>
    <dbReference type="NCBI Taxonomy" id="412755"/>
    <lineage>
        <taxon>unclassified sequences</taxon>
        <taxon>metagenomes</taxon>
        <taxon>ecological metagenomes</taxon>
    </lineage>
</organism>
<dbReference type="EMBL" id="LAZR01016342">
    <property type="protein sequence ID" value="KKM04923.1"/>
    <property type="molecule type" value="Genomic_DNA"/>
</dbReference>
<sequence length="320" mass="35664">MVATACDPAVSCEGNVVTHTYFSDREYGPQPQDEQEFSPGAWGGVIALVTARIESGAFGIDFPEQCPDGRGTVGTDSESFWLALHAEVPAMAGTINRDNVPPAPAIMDLLEFCYHHVAQPIHGHYHGFFSHHHLSFDRDQGQLAFREAANRILARNGLAYELRDDGMAVHLAPPVLREALALAVFKTGDAELDTMLESARARFLSPDLQQRRESLEKLWDAWERVKTLEPGKDKRESAGLILDLAAPEEPFRSVLEEEARQLTSIGNDFQIRHSETDKTPVTLSEHIDYLFHRLFCMIQLLLRRRRSLSPEAGYDATGSG</sequence>
<comment type="caution">
    <text evidence="1">The sequence shown here is derived from an EMBL/GenBank/DDBJ whole genome shotgun (WGS) entry which is preliminary data.</text>
</comment>
<protein>
    <submittedName>
        <fullName evidence="1">Uncharacterized protein</fullName>
    </submittedName>
</protein>
<evidence type="ECO:0000313" key="1">
    <source>
        <dbReference type="EMBL" id="KKM04923.1"/>
    </source>
</evidence>
<gene>
    <name evidence="1" type="ORF">LCGC14_1759340</name>
</gene>
<name>A0A0F9K162_9ZZZZ</name>
<dbReference type="AlphaFoldDB" id="A0A0F9K162"/>
<accession>A0A0F9K162</accession>